<feature type="coiled-coil region" evidence="1">
    <location>
        <begin position="220"/>
        <end position="254"/>
    </location>
</feature>
<name>A0A0C3QNS5_9AGAM</name>
<reference evidence="5" key="2">
    <citation type="submission" date="2015-01" db="EMBL/GenBank/DDBJ databases">
        <title>Evolutionary Origins and Diversification of the Mycorrhizal Mutualists.</title>
        <authorList>
            <consortium name="DOE Joint Genome Institute"/>
            <consortium name="Mycorrhizal Genomics Consortium"/>
            <person name="Kohler A."/>
            <person name="Kuo A."/>
            <person name="Nagy L.G."/>
            <person name="Floudas D."/>
            <person name="Copeland A."/>
            <person name="Barry K.W."/>
            <person name="Cichocki N."/>
            <person name="Veneault-Fourrey C."/>
            <person name="LaButti K."/>
            <person name="Lindquist E.A."/>
            <person name="Lipzen A."/>
            <person name="Lundell T."/>
            <person name="Morin E."/>
            <person name="Murat C."/>
            <person name="Riley R."/>
            <person name="Ohm R."/>
            <person name="Sun H."/>
            <person name="Tunlid A."/>
            <person name="Henrissat B."/>
            <person name="Grigoriev I.V."/>
            <person name="Hibbett D.S."/>
            <person name="Martin F."/>
        </authorList>
    </citation>
    <scope>NUCLEOTIDE SEQUENCE [LARGE SCALE GENOMIC DNA]</scope>
    <source>
        <strain evidence="5">MUT 4182</strain>
    </source>
</reference>
<keyword evidence="5" id="KW-1185">Reference proteome</keyword>
<evidence type="ECO:0000313" key="4">
    <source>
        <dbReference type="EMBL" id="KIO28814.1"/>
    </source>
</evidence>
<sequence>MDHGTNGAQFLPPGVNPFVASGRFAANQGEYPPMVTGPQSSVYQPPNIAPRGQDTSPSSSNKSFPHSSSALEYPPITPPHLTHSRRGSRESGETSSTHSTPSTGGSGAAGSSLVHRHKRGHASASMSLQSPIAIRKSRKSKKKDAAVEDEDDEDQPMSDEEENTTSQKLRREDAKKSRQDAEQKRRDQLKSAYEHLRTVVPGTNEKTSKVLLVTQARGWIEKLTNERRDLRVKLDEAVLDRKAYQDLNERLMKRLDALGIDFQEDLNAANMRLEGDPSQSADASGPPQAPAGPNSAPPAPGVHHGPQIQPRPGHIRTGSHVTPSQYGPSAPGMPPVPMSAPSHTTALPANYPPMPISTPTSPLKVTTTMVPPPLPVVPSQGHMNGVPHLNVSIPGGVHPLPSPSSSASSFAPRQSLYSLEGQTMFSSEDPSSSASYPGSATSSNVNVNVAHLTMEEWQQQRSQPHSPSQGLATFSNSAFQDPSSFHPGDMQFAGAGAGFGDHNLGLQGHPVPHGSMNGVHGNVGPSHGGYPLGHDGGDPSLMPRIPGAFPQEDYGHHSLGVPPQNFMASAYDPSSMAMGYAPQMTFTQPGGMPADQSQFLAHSPLGSQAPSPSHHQSQFLTTPTPQLGPGGQHLSPSHGDRTFQVHSPLPPSPAGPYPDGSQSVRIETGISPKMLVGAPDSLGPSQQETTVAQ</sequence>
<feature type="compositionally biased region" description="Pro residues" evidence="2">
    <location>
        <begin position="287"/>
        <end position="300"/>
    </location>
</feature>
<feature type="compositionally biased region" description="Low complexity" evidence="2">
    <location>
        <begin position="607"/>
        <end position="618"/>
    </location>
</feature>
<keyword evidence="1" id="KW-0175">Coiled coil</keyword>
<gene>
    <name evidence="4" type="ORF">M407DRAFT_229402</name>
</gene>
<feature type="region of interest" description="Disordered" evidence="2">
    <location>
        <begin position="587"/>
        <end position="693"/>
    </location>
</feature>
<accession>A0A0C3QNS5</accession>
<dbReference type="InterPro" id="IPR011598">
    <property type="entry name" value="bHLH_dom"/>
</dbReference>
<dbReference type="InterPro" id="IPR036638">
    <property type="entry name" value="HLH_DNA-bd_sf"/>
</dbReference>
<dbReference type="AlphaFoldDB" id="A0A0C3QNS5"/>
<dbReference type="HOGENOM" id="CLU_397506_0_0_1"/>
<feature type="compositionally biased region" description="Acidic residues" evidence="2">
    <location>
        <begin position="147"/>
        <end position="163"/>
    </location>
</feature>
<feature type="region of interest" description="Disordered" evidence="2">
    <location>
        <begin position="423"/>
        <end position="442"/>
    </location>
</feature>
<feature type="compositionally biased region" description="Low complexity" evidence="2">
    <location>
        <begin position="426"/>
        <end position="442"/>
    </location>
</feature>
<proteinExistence type="predicted"/>
<feature type="compositionally biased region" description="Low complexity" evidence="2">
    <location>
        <begin position="276"/>
        <end position="286"/>
    </location>
</feature>
<dbReference type="Proteomes" id="UP000054248">
    <property type="component" value="Unassembled WGS sequence"/>
</dbReference>
<feature type="region of interest" description="Disordered" evidence="2">
    <location>
        <begin position="274"/>
        <end position="359"/>
    </location>
</feature>
<feature type="region of interest" description="Disordered" evidence="2">
    <location>
        <begin position="1"/>
        <end position="20"/>
    </location>
</feature>
<protein>
    <recommendedName>
        <fullName evidence="3">BHLH domain-containing protein</fullName>
    </recommendedName>
</protein>
<dbReference type="STRING" id="1051891.A0A0C3QNS5"/>
<feature type="compositionally biased region" description="Polar residues" evidence="2">
    <location>
        <begin position="683"/>
        <end position="693"/>
    </location>
</feature>
<evidence type="ECO:0000259" key="3">
    <source>
        <dbReference type="PROSITE" id="PS50888"/>
    </source>
</evidence>
<evidence type="ECO:0000313" key="5">
    <source>
        <dbReference type="Proteomes" id="UP000054248"/>
    </source>
</evidence>
<evidence type="ECO:0000256" key="1">
    <source>
        <dbReference type="SAM" id="Coils"/>
    </source>
</evidence>
<feature type="compositionally biased region" description="Basic and acidic residues" evidence="2">
    <location>
        <begin position="169"/>
        <end position="194"/>
    </location>
</feature>
<dbReference type="SUPFAM" id="SSF47459">
    <property type="entry name" value="HLH, helix-loop-helix DNA-binding domain"/>
    <property type="match status" value="1"/>
</dbReference>
<feature type="compositionally biased region" description="Low complexity" evidence="2">
    <location>
        <begin position="56"/>
        <end position="69"/>
    </location>
</feature>
<feature type="domain" description="BHLH" evidence="3">
    <location>
        <begin position="173"/>
        <end position="223"/>
    </location>
</feature>
<feature type="compositionally biased region" description="Low complexity" evidence="2">
    <location>
        <begin position="93"/>
        <end position="103"/>
    </location>
</feature>
<dbReference type="PROSITE" id="PS50888">
    <property type="entry name" value="BHLH"/>
    <property type="match status" value="1"/>
</dbReference>
<dbReference type="EMBL" id="KN822990">
    <property type="protein sequence ID" value="KIO28814.1"/>
    <property type="molecule type" value="Genomic_DNA"/>
</dbReference>
<dbReference type="Pfam" id="PF00010">
    <property type="entry name" value="HLH"/>
    <property type="match status" value="1"/>
</dbReference>
<dbReference type="SMART" id="SM00353">
    <property type="entry name" value="HLH"/>
    <property type="match status" value="1"/>
</dbReference>
<feature type="compositionally biased region" description="Polar residues" evidence="2">
    <location>
        <begin position="470"/>
        <end position="479"/>
    </location>
</feature>
<organism evidence="4 5">
    <name type="scientific">Tulasnella calospora MUT 4182</name>
    <dbReference type="NCBI Taxonomy" id="1051891"/>
    <lineage>
        <taxon>Eukaryota</taxon>
        <taxon>Fungi</taxon>
        <taxon>Dikarya</taxon>
        <taxon>Basidiomycota</taxon>
        <taxon>Agaricomycotina</taxon>
        <taxon>Agaricomycetes</taxon>
        <taxon>Cantharellales</taxon>
        <taxon>Tulasnellaceae</taxon>
        <taxon>Tulasnella</taxon>
    </lineage>
</organism>
<feature type="region of interest" description="Disordered" evidence="2">
    <location>
        <begin position="456"/>
        <end position="479"/>
    </location>
</feature>
<dbReference type="Gene3D" id="4.10.280.10">
    <property type="entry name" value="Helix-loop-helix DNA-binding domain"/>
    <property type="match status" value="1"/>
</dbReference>
<dbReference type="GO" id="GO:0046983">
    <property type="term" value="F:protein dimerization activity"/>
    <property type="evidence" value="ECO:0007669"/>
    <property type="project" value="InterPro"/>
</dbReference>
<dbReference type="OrthoDB" id="5778525at2759"/>
<reference evidence="4 5" key="1">
    <citation type="submission" date="2014-04" db="EMBL/GenBank/DDBJ databases">
        <authorList>
            <consortium name="DOE Joint Genome Institute"/>
            <person name="Kuo A."/>
            <person name="Girlanda M."/>
            <person name="Perotto S."/>
            <person name="Kohler A."/>
            <person name="Nagy L.G."/>
            <person name="Floudas D."/>
            <person name="Copeland A."/>
            <person name="Barry K.W."/>
            <person name="Cichocki N."/>
            <person name="Veneault-Fourrey C."/>
            <person name="LaButti K."/>
            <person name="Lindquist E.A."/>
            <person name="Lipzen A."/>
            <person name="Lundell T."/>
            <person name="Morin E."/>
            <person name="Murat C."/>
            <person name="Sun H."/>
            <person name="Tunlid A."/>
            <person name="Henrissat B."/>
            <person name="Grigoriev I.V."/>
            <person name="Hibbett D.S."/>
            <person name="Martin F."/>
            <person name="Nordberg H.P."/>
            <person name="Cantor M.N."/>
            <person name="Hua S.X."/>
        </authorList>
    </citation>
    <scope>NUCLEOTIDE SEQUENCE [LARGE SCALE GENOMIC DNA]</scope>
    <source>
        <strain evidence="4 5">MUT 4182</strain>
    </source>
</reference>
<feature type="compositionally biased region" description="Low complexity" evidence="2">
    <location>
        <begin position="459"/>
        <end position="469"/>
    </location>
</feature>
<feature type="region of interest" description="Disordered" evidence="2">
    <location>
        <begin position="28"/>
        <end position="194"/>
    </location>
</feature>
<evidence type="ECO:0000256" key="2">
    <source>
        <dbReference type="SAM" id="MobiDB-lite"/>
    </source>
</evidence>